<dbReference type="Proteomes" id="UP000054053">
    <property type="component" value="Unassembled WGS sequence"/>
</dbReference>
<feature type="transmembrane region" description="Helical" evidence="11">
    <location>
        <begin position="60"/>
        <end position="79"/>
    </location>
</feature>
<accession>A0A1B5L9U8</accession>
<gene>
    <name evidence="13" type="ORF">UVI_02022470</name>
</gene>
<sequence length="308" mass="35086">MKSFLSPLFIRDDFRQCHAFSLLVLYCLVYVLPLYTSAATRASAGRLRDAPEVIRARIRFVSYSTALCSSWTFLLLRNFEEPSPWHLMGYWPPGFVDACKTLLLTSILFAGPLYECMIIDGAWRYWSRMEPLRLLRTDWAMWRNMVAGPITEECLFRSSAVPLLLTAGCSLKSIILLSPLVFGLAHVHHFCEFRITHPQAPLWAAIARSVLQFSYTTIFGAYATFLFLRTGSLIAVIAVHTLCNSMGLPRVHGVLEPYWVPDGEFRQNKNIIRWTVPYYLLLVGGSVLWWKSLLPWTKSSMALASFGT</sequence>
<dbReference type="PANTHER" id="PTHR13046:SF0">
    <property type="entry name" value="CAAX PRENYL PROTEASE 2"/>
    <property type="match status" value="1"/>
</dbReference>
<dbReference type="InterPro" id="IPR003675">
    <property type="entry name" value="Rce1/LyrA-like_dom"/>
</dbReference>
<comment type="subcellular location">
    <subcellularLocation>
        <location evidence="1">Endoplasmic reticulum membrane</location>
        <topology evidence="1">Multi-pass membrane protein</topology>
    </subcellularLocation>
</comment>
<dbReference type="AlphaFoldDB" id="A0A1B5L9U8"/>
<organism evidence="13 14">
    <name type="scientific">Ustilaginoidea virens</name>
    <name type="common">Rice false smut fungus</name>
    <name type="synonym">Villosiclava virens</name>
    <dbReference type="NCBI Taxonomy" id="1159556"/>
    <lineage>
        <taxon>Eukaryota</taxon>
        <taxon>Fungi</taxon>
        <taxon>Dikarya</taxon>
        <taxon>Ascomycota</taxon>
        <taxon>Pezizomycotina</taxon>
        <taxon>Sordariomycetes</taxon>
        <taxon>Hypocreomycetidae</taxon>
        <taxon>Hypocreales</taxon>
        <taxon>Clavicipitaceae</taxon>
        <taxon>Ustilaginoidea</taxon>
    </lineage>
</organism>
<proteinExistence type="inferred from homology"/>
<feature type="domain" description="CAAX prenyl protease 2/Lysostaphin resistance protein A-like" evidence="12">
    <location>
        <begin position="139"/>
        <end position="246"/>
    </location>
</feature>
<dbReference type="InterPro" id="IPR039731">
    <property type="entry name" value="Rce1"/>
</dbReference>
<evidence type="ECO:0000256" key="8">
    <source>
        <dbReference type="ARBA" id="ARBA00023136"/>
    </source>
</evidence>
<keyword evidence="5" id="KW-0378">Hydrolase</keyword>
<evidence type="ECO:0000313" key="13">
    <source>
        <dbReference type="EMBL" id="GAO19628.1"/>
    </source>
</evidence>
<dbReference type="GO" id="GO:0005789">
    <property type="term" value="C:endoplasmic reticulum membrane"/>
    <property type="evidence" value="ECO:0007669"/>
    <property type="project" value="UniProtKB-SubCell"/>
</dbReference>
<comment type="caution">
    <text evidence="13">The sequence shown here is derived from an EMBL/GenBank/DDBJ whole genome shotgun (WGS) entry which is preliminary data.</text>
</comment>
<protein>
    <recommendedName>
        <fullName evidence="10">intramembrane prenyl-peptidase Rce1</fullName>
        <ecNumber evidence="10">3.4.26.1</ecNumber>
    </recommendedName>
</protein>
<keyword evidence="6" id="KW-0256">Endoplasmic reticulum</keyword>
<dbReference type="Pfam" id="PF02517">
    <property type="entry name" value="Rce1-like"/>
    <property type="match status" value="1"/>
</dbReference>
<evidence type="ECO:0000256" key="3">
    <source>
        <dbReference type="ARBA" id="ARBA00022670"/>
    </source>
</evidence>
<feature type="transmembrane region" description="Helical" evidence="11">
    <location>
        <begin position="271"/>
        <end position="290"/>
    </location>
</feature>
<evidence type="ECO:0000256" key="9">
    <source>
        <dbReference type="ARBA" id="ARBA00047280"/>
    </source>
</evidence>
<keyword evidence="3" id="KW-0645">Protease</keyword>
<evidence type="ECO:0000256" key="2">
    <source>
        <dbReference type="ARBA" id="ARBA00006897"/>
    </source>
</evidence>
<evidence type="ECO:0000256" key="10">
    <source>
        <dbReference type="ARBA" id="ARBA00049729"/>
    </source>
</evidence>
<evidence type="ECO:0000256" key="1">
    <source>
        <dbReference type="ARBA" id="ARBA00004477"/>
    </source>
</evidence>
<feature type="transmembrane region" description="Helical" evidence="11">
    <location>
        <begin position="20"/>
        <end position="39"/>
    </location>
</feature>
<dbReference type="EMBL" id="BBTG02000009">
    <property type="protein sequence ID" value="GAO19628.1"/>
    <property type="molecule type" value="Genomic_DNA"/>
</dbReference>
<evidence type="ECO:0000256" key="4">
    <source>
        <dbReference type="ARBA" id="ARBA00022692"/>
    </source>
</evidence>
<keyword evidence="8 11" id="KW-0472">Membrane</keyword>
<evidence type="ECO:0000259" key="12">
    <source>
        <dbReference type="Pfam" id="PF02517"/>
    </source>
</evidence>
<evidence type="ECO:0000313" key="14">
    <source>
        <dbReference type="Proteomes" id="UP000054053"/>
    </source>
</evidence>
<dbReference type="GO" id="GO:0071586">
    <property type="term" value="P:CAAX-box protein processing"/>
    <property type="evidence" value="ECO:0007669"/>
    <property type="project" value="InterPro"/>
</dbReference>
<dbReference type="PANTHER" id="PTHR13046">
    <property type="entry name" value="PROTEASE U48 CAAX PRENYL PROTEASE RCE1"/>
    <property type="match status" value="1"/>
</dbReference>
<comment type="similarity">
    <text evidence="2">Belongs to the peptidase U48 family.</text>
</comment>
<feature type="transmembrane region" description="Helical" evidence="11">
    <location>
        <begin position="102"/>
        <end position="126"/>
    </location>
</feature>
<name>A0A1B5L9U8_USTVR</name>
<evidence type="ECO:0000256" key="7">
    <source>
        <dbReference type="ARBA" id="ARBA00022989"/>
    </source>
</evidence>
<comment type="catalytic activity">
    <reaction evidence="9">
        <text>Hydrolyzes the peptide bond -P2-(S-farnesyl or geranylgeranyl)C-P1'-P2'-P3'-COOH where P1' and P2' are amino acids with aliphatic sidechains and P3' is any C-terminal residue.</text>
        <dbReference type="EC" id="3.4.26.1"/>
    </reaction>
</comment>
<keyword evidence="4 11" id="KW-0812">Transmembrane</keyword>
<dbReference type="EC" id="3.4.26.1" evidence="10"/>
<evidence type="ECO:0000256" key="5">
    <source>
        <dbReference type="ARBA" id="ARBA00022801"/>
    </source>
</evidence>
<evidence type="ECO:0000256" key="6">
    <source>
        <dbReference type="ARBA" id="ARBA00022824"/>
    </source>
</evidence>
<reference evidence="14" key="1">
    <citation type="journal article" date="2016" name="Genome Announc.">
        <title>Genome sequence of Ustilaginoidea virens IPU010, a rice pathogenic fungus causing false smut.</title>
        <authorList>
            <person name="Kumagai T."/>
            <person name="Ishii T."/>
            <person name="Terai G."/>
            <person name="Umemura M."/>
            <person name="Machida M."/>
            <person name="Asai K."/>
        </authorList>
    </citation>
    <scope>NUCLEOTIDE SEQUENCE [LARGE SCALE GENOMIC DNA]</scope>
    <source>
        <strain evidence="14">IPU010</strain>
    </source>
</reference>
<dbReference type="GO" id="GO:0004222">
    <property type="term" value="F:metalloendopeptidase activity"/>
    <property type="evidence" value="ECO:0007669"/>
    <property type="project" value="InterPro"/>
</dbReference>
<evidence type="ECO:0000256" key="11">
    <source>
        <dbReference type="SAM" id="Phobius"/>
    </source>
</evidence>
<keyword evidence="7 11" id="KW-1133">Transmembrane helix</keyword>